<dbReference type="GO" id="GO:0005737">
    <property type="term" value="C:cytoplasm"/>
    <property type="evidence" value="ECO:0007669"/>
    <property type="project" value="UniProtKB-SubCell"/>
</dbReference>
<evidence type="ECO:0000256" key="1">
    <source>
        <dbReference type="ARBA" id="ARBA00022450"/>
    </source>
</evidence>
<dbReference type="AlphaFoldDB" id="A0A9X0EIP4"/>
<organism evidence="5 6">
    <name type="scientific">Pseudomonas lutea</name>
    <dbReference type="NCBI Taxonomy" id="243924"/>
    <lineage>
        <taxon>Bacteria</taxon>
        <taxon>Pseudomonadati</taxon>
        <taxon>Pseudomonadota</taxon>
        <taxon>Gammaproteobacteria</taxon>
        <taxon>Pseudomonadales</taxon>
        <taxon>Pseudomonadaceae</taxon>
        <taxon>Pseudomonas</taxon>
    </lineage>
</organism>
<gene>
    <name evidence="3" type="primary">acpP</name>
    <name evidence="5" type="ORF">LT42_11970</name>
</gene>
<comment type="function">
    <text evidence="3">Carrier of the growing fatty acid chain in fatty acid biosynthesis.</text>
</comment>
<dbReference type="InterPro" id="IPR036736">
    <property type="entry name" value="ACP-like_sf"/>
</dbReference>
<evidence type="ECO:0000313" key="5">
    <source>
        <dbReference type="EMBL" id="KGF66564.1"/>
    </source>
</evidence>
<dbReference type="Gene3D" id="1.10.1200.10">
    <property type="entry name" value="ACP-like"/>
    <property type="match status" value="1"/>
</dbReference>
<dbReference type="InterPro" id="IPR003231">
    <property type="entry name" value="ACP"/>
</dbReference>
<dbReference type="EMBL" id="JRMB01000001">
    <property type="protein sequence ID" value="KGF66564.1"/>
    <property type="molecule type" value="Genomic_DNA"/>
</dbReference>
<dbReference type="Proteomes" id="UP000029719">
    <property type="component" value="Unassembled WGS sequence"/>
</dbReference>
<dbReference type="InterPro" id="IPR009081">
    <property type="entry name" value="PP-bd_ACP"/>
</dbReference>
<dbReference type="SUPFAM" id="SSF47336">
    <property type="entry name" value="ACP-like"/>
    <property type="match status" value="1"/>
</dbReference>
<protein>
    <recommendedName>
        <fullName evidence="3">Acyl carrier protein</fullName>
        <shortName evidence="3">ACP</shortName>
    </recommendedName>
</protein>
<dbReference type="HAMAP" id="MF_01217">
    <property type="entry name" value="Acyl_carrier"/>
    <property type="match status" value="1"/>
</dbReference>
<comment type="pathway">
    <text evidence="3">Lipid metabolism; fatty acid biosynthesis.</text>
</comment>
<evidence type="ECO:0000256" key="3">
    <source>
        <dbReference type="HAMAP-Rule" id="MF_01217"/>
    </source>
</evidence>
<keyword evidence="3" id="KW-0443">Lipid metabolism</keyword>
<keyword evidence="3" id="KW-0444">Lipid biosynthesis</keyword>
<sequence length="81" mass="8804">MDRSTTASTFKALVAEKLGVDESKILDTSTFVSLGADSLDQNELWLAAEETFNFDASDESVYSDLDTVGQAIEFISTKTSK</sequence>
<reference evidence="5 6" key="1">
    <citation type="submission" date="2014-09" db="EMBL/GenBank/DDBJ databases">
        <title>Genome sequence of Pseudomonas lutea strain DSM 17257T.</title>
        <authorList>
            <person name="Kwak Y."/>
            <person name="Shin J.-H."/>
        </authorList>
    </citation>
    <scope>NUCLEOTIDE SEQUENCE [LARGE SCALE GENOMIC DNA]</scope>
    <source>
        <strain evidence="5 6">DSM 17257</strain>
    </source>
</reference>
<name>A0A9X0EIP4_9PSED</name>
<evidence type="ECO:0000313" key="6">
    <source>
        <dbReference type="Proteomes" id="UP000029719"/>
    </source>
</evidence>
<dbReference type="PROSITE" id="PS50075">
    <property type="entry name" value="CARRIER"/>
    <property type="match status" value="1"/>
</dbReference>
<comment type="similarity">
    <text evidence="3">Belongs to the acyl carrier protein (ACP) family.</text>
</comment>
<comment type="subcellular location">
    <subcellularLocation>
        <location evidence="3">Cytoplasm</location>
    </subcellularLocation>
</comment>
<accession>A0A9X0EIP4</accession>
<dbReference type="RefSeq" id="WP_037012522.1">
    <property type="nucleotide sequence ID" value="NZ_JRMB01000001.1"/>
</dbReference>
<dbReference type="Pfam" id="PF00550">
    <property type="entry name" value="PP-binding"/>
    <property type="match status" value="1"/>
</dbReference>
<proteinExistence type="inferred from homology"/>
<comment type="PTM">
    <text evidence="3">4'-phosphopantetheine is transferred from CoA to a specific serine of apo-ACP by AcpS. This modification is essential for activity because fatty acids are bound in thioester linkage to the sulfhydryl of the prosthetic group.</text>
</comment>
<keyword evidence="2 3" id="KW-0597">Phosphoprotein</keyword>
<keyword evidence="1 3" id="KW-0596">Phosphopantetheine</keyword>
<keyword evidence="3" id="KW-0276">Fatty acid metabolism</keyword>
<evidence type="ECO:0000259" key="4">
    <source>
        <dbReference type="PROSITE" id="PS50075"/>
    </source>
</evidence>
<feature type="domain" description="Carrier" evidence="4">
    <location>
        <begin position="4"/>
        <end position="79"/>
    </location>
</feature>
<feature type="modified residue" description="O-(pantetheine 4'-phosphoryl)serine" evidence="3">
    <location>
        <position position="38"/>
    </location>
</feature>
<dbReference type="OrthoDB" id="3186649at2"/>
<comment type="caution">
    <text evidence="5">The sequence shown here is derived from an EMBL/GenBank/DDBJ whole genome shotgun (WGS) entry which is preliminary data.</text>
</comment>
<keyword evidence="3" id="KW-0963">Cytoplasm</keyword>
<evidence type="ECO:0000256" key="2">
    <source>
        <dbReference type="ARBA" id="ARBA00022553"/>
    </source>
</evidence>
<dbReference type="GO" id="GO:0000036">
    <property type="term" value="F:acyl carrier activity"/>
    <property type="evidence" value="ECO:0007669"/>
    <property type="project" value="UniProtKB-UniRule"/>
</dbReference>
<keyword evidence="3" id="KW-0275">Fatty acid biosynthesis</keyword>